<dbReference type="Proteomes" id="UP001153269">
    <property type="component" value="Unassembled WGS sequence"/>
</dbReference>
<gene>
    <name evidence="2" type="ORF">PLEPLA_LOCUS32080</name>
</gene>
<evidence type="ECO:0000313" key="3">
    <source>
        <dbReference type="Proteomes" id="UP001153269"/>
    </source>
</evidence>
<feature type="compositionally biased region" description="Polar residues" evidence="1">
    <location>
        <begin position="184"/>
        <end position="193"/>
    </location>
</feature>
<reference evidence="2" key="1">
    <citation type="submission" date="2020-03" db="EMBL/GenBank/DDBJ databases">
        <authorList>
            <person name="Weist P."/>
        </authorList>
    </citation>
    <scope>NUCLEOTIDE SEQUENCE</scope>
</reference>
<protein>
    <submittedName>
        <fullName evidence="2">Uncharacterized protein</fullName>
    </submittedName>
</protein>
<dbReference type="AlphaFoldDB" id="A0A9N7V2P4"/>
<name>A0A9N7V2P4_PLEPL</name>
<proteinExistence type="predicted"/>
<evidence type="ECO:0000256" key="1">
    <source>
        <dbReference type="SAM" id="MobiDB-lite"/>
    </source>
</evidence>
<accession>A0A9N7V2P4</accession>
<keyword evidence="3" id="KW-1185">Reference proteome</keyword>
<sequence length="193" mass="21098">MLGVERGFFLHLSPPHSGAASVSVRAGSHPGARPLHTVESDSSKVEVLRGKKLLLLPNFNQSNRGLVTAFRRRSPRCFPGTVTGARPTCPPSCSNTPEKRLENVAQCACSAWSRILRAQRLKEEEPRTEYEEDLQTELDCTCSKSLTSVGGSLAVRKSAVAEWSARSADTEPTQSPRRRRCTELGSTSNMDMA</sequence>
<feature type="region of interest" description="Disordered" evidence="1">
    <location>
        <begin position="160"/>
        <end position="193"/>
    </location>
</feature>
<evidence type="ECO:0000313" key="2">
    <source>
        <dbReference type="EMBL" id="CAB1444364.1"/>
    </source>
</evidence>
<comment type="caution">
    <text evidence="2">The sequence shown here is derived from an EMBL/GenBank/DDBJ whole genome shotgun (WGS) entry which is preliminary data.</text>
</comment>
<organism evidence="2 3">
    <name type="scientific">Pleuronectes platessa</name>
    <name type="common">European plaice</name>
    <dbReference type="NCBI Taxonomy" id="8262"/>
    <lineage>
        <taxon>Eukaryota</taxon>
        <taxon>Metazoa</taxon>
        <taxon>Chordata</taxon>
        <taxon>Craniata</taxon>
        <taxon>Vertebrata</taxon>
        <taxon>Euteleostomi</taxon>
        <taxon>Actinopterygii</taxon>
        <taxon>Neopterygii</taxon>
        <taxon>Teleostei</taxon>
        <taxon>Neoteleostei</taxon>
        <taxon>Acanthomorphata</taxon>
        <taxon>Carangaria</taxon>
        <taxon>Pleuronectiformes</taxon>
        <taxon>Pleuronectoidei</taxon>
        <taxon>Pleuronectidae</taxon>
        <taxon>Pleuronectes</taxon>
    </lineage>
</organism>
<dbReference type="EMBL" id="CADEAL010003336">
    <property type="protein sequence ID" value="CAB1444364.1"/>
    <property type="molecule type" value="Genomic_DNA"/>
</dbReference>